<proteinExistence type="predicted"/>
<evidence type="ECO:0000313" key="3">
    <source>
        <dbReference type="Proteomes" id="UP001153076"/>
    </source>
</evidence>
<protein>
    <submittedName>
        <fullName evidence="2">Uncharacterized protein</fullName>
    </submittedName>
</protein>
<evidence type="ECO:0000256" key="1">
    <source>
        <dbReference type="SAM" id="MobiDB-lite"/>
    </source>
</evidence>
<feature type="region of interest" description="Disordered" evidence="1">
    <location>
        <begin position="117"/>
        <end position="136"/>
    </location>
</feature>
<comment type="caution">
    <text evidence="2">The sequence shown here is derived from an EMBL/GenBank/DDBJ whole genome shotgun (WGS) entry which is preliminary data.</text>
</comment>
<dbReference type="AlphaFoldDB" id="A0A9Q1JUJ0"/>
<accession>A0A9Q1JUJ0</accession>
<dbReference type="EMBL" id="JAKOGI010000716">
    <property type="protein sequence ID" value="KAJ8431132.1"/>
    <property type="molecule type" value="Genomic_DNA"/>
</dbReference>
<evidence type="ECO:0000313" key="2">
    <source>
        <dbReference type="EMBL" id="KAJ8431132.1"/>
    </source>
</evidence>
<feature type="region of interest" description="Disordered" evidence="1">
    <location>
        <begin position="68"/>
        <end position="112"/>
    </location>
</feature>
<feature type="compositionally biased region" description="Basic and acidic residues" evidence="1">
    <location>
        <begin position="74"/>
        <end position="94"/>
    </location>
</feature>
<reference evidence="2" key="1">
    <citation type="submission" date="2022-04" db="EMBL/GenBank/DDBJ databases">
        <title>Carnegiea gigantea Genome sequencing and assembly v2.</title>
        <authorList>
            <person name="Copetti D."/>
            <person name="Sanderson M.J."/>
            <person name="Burquez A."/>
            <person name="Wojciechowski M.F."/>
        </authorList>
    </citation>
    <scope>NUCLEOTIDE SEQUENCE</scope>
    <source>
        <strain evidence="2">SGP5-SGP5p</strain>
        <tissue evidence="2">Aerial part</tissue>
    </source>
</reference>
<sequence length="162" mass="18480">MIQGQVDRDEDFRRNFVTFVVSTCLHENQRGEVNYLILNAVVDLNKEFVIGFRGGYLENTLDKMTVTDEEENVNEDKCRNKSVKDEAKDKDQTRVSKFKSTAGGSHNKIGGVDSLARTPLKRVRKDVPEKSKSRTPVLSQDSYEIEGFLMEIDTLEKHFMGS</sequence>
<dbReference type="Proteomes" id="UP001153076">
    <property type="component" value="Unassembled WGS sequence"/>
</dbReference>
<dbReference type="OrthoDB" id="1001981at2759"/>
<keyword evidence="3" id="KW-1185">Reference proteome</keyword>
<organism evidence="2 3">
    <name type="scientific">Carnegiea gigantea</name>
    <dbReference type="NCBI Taxonomy" id="171969"/>
    <lineage>
        <taxon>Eukaryota</taxon>
        <taxon>Viridiplantae</taxon>
        <taxon>Streptophyta</taxon>
        <taxon>Embryophyta</taxon>
        <taxon>Tracheophyta</taxon>
        <taxon>Spermatophyta</taxon>
        <taxon>Magnoliopsida</taxon>
        <taxon>eudicotyledons</taxon>
        <taxon>Gunneridae</taxon>
        <taxon>Pentapetalae</taxon>
        <taxon>Caryophyllales</taxon>
        <taxon>Cactineae</taxon>
        <taxon>Cactaceae</taxon>
        <taxon>Cactoideae</taxon>
        <taxon>Echinocereeae</taxon>
        <taxon>Carnegiea</taxon>
    </lineage>
</organism>
<name>A0A9Q1JUJ0_9CARY</name>
<gene>
    <name evidence="2" type="ORF">Cgig2_010065</name>
</gene>